<reference evidence="2" key="1">
    <citation type="submission" date="2022-07" db="EMBL/GenBank/DDBJ databases">
        <title>Phylogenomic reconstructions and comparative analyses of Kickxellomycotina fungi.</title>
        <authorList>
            <person name="Reynolds N.K."/>
            <person name="Stajich J.E."/>
            <person name="Barry K."/>
            <person name="Grigoriev I.V."/>
            <person name="Crous P."/>
            <person name="Smith M.E."/>
        </authorList>
    </citation>
    <scope>NUCLEOTIDE SEQUENCE</scope>
    <source>
        <strain evidence="2">NRRL 1566</strain>
    </source>
</reference>
<evidence type="ECO:0000259" key="1">
    <source>
        <dbReference type="SMART" id="SM00670"/>
    </source>
</evidence>
<feature type="non-terminal residue" evidence="2">
    <location>
        <position position="242"/>
    </location>
</feature>
<dbReference type="EMBL" id="JANBUW010000810">
    <property type="protein sequence ID" value="KAJ2845399.1"/>
    <property type="molecule type" value="Genomic_DNA"/>
</dbReference>
<evidence type="ECO:0000313" key="3">
    <source>
        <dbReference type="Proteomes" id="UP001139887"/>
    </source>
</evidence>
<organism evidence="2 3">
    <name type="scientific">Coemansia brasiliensis</name>
    <dbReference type="NCBI Taxonomy" id="2650707"/>
    <lineage>
        <taxon>Eukaryota</taxon>
        <taxon>Fungi</taxon>
        <taxon>Fungi incertae sedis</taxon>
        <taxon>Zoopagomycota</taxon>
        <taxon>Kickxellomycotina</taxon>
        <taxon>Kickxellomycetes</taxon>
        <taxon>Kickxellales</taxon>
        <taxon>Kickxellaceae</taxon>
        <taxon>Coemansia</taxon>
    </lineage>
</organism>
<dbReference type="Pfam" id="PF13638">
    <property type="entry name" value="PIN_4"/>
    <property type="match status" value="1"/>
</dbReference>
<dbReference type="Gene3D" id="3.40.50.1010">
    <property type="entry name" value="5'-nuclease"/>
    <property type="match status" value="1"/>
</dbReference>
<proteinExistence type="predicted"/>
<sequence>MEGAGASSAVYRLIDDVAEGARLAAVIDTNYFIDNLPLIKALTTRALEFGVVVVVPWIVIQELDGLKSSNRINSSSGSSFVDIGALARKATRFLEDELGRKGSALRCQKRSEYVLKEAENDDKILDCCLYFMEKKSLPVALLTRDRNLTVKARANGCITCCEWKGNVAGLISALTNMAGLPVQAVANTAIDQIIDDDYMDIDMDDDPASKQQHNSPAFTQNVYGSVASPYSSTFYDQFDPDI</sequence>
<dbReference type="SMART" id="SM00670">
    <property type="entry name" value="PINc"/>
    <property type="match status" value="1"/>
</dbReference>
<protein>
    <recommendedName>
        <fullName evidence="1">PIN domain-containing protein</fullName>
    </recommendedName>
</protein>
<dbReference type="SUPFAM" id="SSF88723">
    <property type="entry name" value="PIN domain-like"/>
    <property type="match status" value="1"/>
</dbReference>
<dbReference type="InterPro" id="IPR002716">
    <property type="entry name" value="PIN_dom"/>
</dbReference>
<gene>
    <name evidence="2" type="ORF">IWW36_004798</name>
</gene>
<dbReference type="OrthoDB" id="2017974at2759"/>
<comment type="caution">
    <text evidence="2">The sequence shown here is derived from an EMBL/GenBank/DDBJ whole genome shotgun (WGS) entry which is preliminary data.</text>
</comment>
<dbReference type="InterPro" id="IPR029060">
    <property type="entry name" value="PIN-like_dom_sf"/>
</dbReference>
<feature type="domain" description="PIN" evidence="1">
    <location>
        <begin position="23"/>
        <end position="150"/>
    </location>
</feature>
<dbReference type="PANTHER" id="PTHR16161">
    <property type="entry name" value="TRANSCRIPTIONAL PROTEIN SWT1"/>
    <property type="match status" value="1"/>
</dbReference>
<dbReference type="Proteomes" id="UP001139887">
    <property type="component" value="Unassembled WGS sequence"/>
</dbReference>
<name>A0A9W8IA22_9FUNG</name>
<dbReference type="CDD" id="cd18727">
    <property type="entry name" value="PIN_Swt1-like"/>
    <property type="match status" value="1"/>
</dbReference>
<dbReference type="GO" id="GO:0005634">
    <property type="term" value="C:nucleus"/>
    <property type="evidence" value="ECO:0007669"/>
    <property type="project" value="TreeGrafter"/>
</dbReference>
<accession>A0A9W8IA22</accession>
<dbReference type="AlphaFoldDB" id="A0A9W8IA22"/>
<keyword evidence="3" id="KW-1185">Reference proteome</keyword>
<dbReference type="GO" id="GO:0004540">
    <property type="term" value="F:RNA nuclease activity"/>
    <property type="evidence" value="ECO:0007669"/>
    <property type="project" value="UniProtKB-ARBA"/>
</dbReference>
<dbReference type="InterPro" id="IPR052626">
    <property type="entry name" value="SWT1_Regulator"/>
</dbReference>
<evidence type="ECO:0000313" key="2">
    <source>
        <dbReference type="EMBL" id="KAJ2845399.1"/>
    </source>
</evidence>
<dbReference type="PANTHER" id="PTHR16161:SF0">
    <property type="entry name" value="TRANSCRIPTIONAL PROTEIN SWT1"/>
    <property type="match status" value="1"/>
</dbReference>